<proteinExistence type="inferred from homology"/>
<evidence type="ECO:0000256" key="3">
    <source>
        <dbReference type="ARBA" id="ARBA00004613"/>
    </source>
</evidence>
<dbReference type="PROSITE" id="PS52053">
    <property type="entry name" value="NEL"/>
    <property type="match status" value="1"/>
</dbReference>
<name>A0A1H2AHT9_9PSED</name>
<dbReference type="Gene3D" id="1.20.58.360">
    <property type="entry name" value="Shigella T3SS effector IpaH defines"/>
    <property type="match status" value="1"/>
</dbReference>
<dbReference type="PANTHER" id="PTHR47114:SF2">
    <property type="entry name" value="OLIGODENDROCYTE-MYELIN GLYCOPROTEIN"/>
    <property type="match status" value="1"/>
</dbReference>
<keyword evidence="7" id="KW-0433">Leucine-rich repeat</keyword>
<organism evidence="16 17">
    <name type="scientific">Pseudomonas prosekii</name>
    <dbReference type="NCBI Taxonomy" id="1148509"/>
    <lineage>
        <taxon>Bacteria</taxon>
        <taxon>Pseudomonadati</taxon>
        <taxon>Pseudomonadota</taxon>
        <taxon>Gammaproteobacteria</taxon>
        <taxon>Pseudomonadales</taxon>
        <taxon>Pseudomonadaceae</taxon>
        <taxon>Pseudomonas</taxon>
    </lineage>
</organism>
<dbReference type="EMBL" id="LT629762">
    <property type="protein sequence ID" value="SDT45511.1"/>
    <property type="molecule type" value="Genomic_DNA"/>
</dbReference>
<keyword evidence="6 14" id="KW-0964">Secreted</keyword>
<dbReference type="EC" id="2.3.2.27" evidence="5"/>
<dbReference type="PROSITE" id="PS51450">
    <property type="entry name" value="LRR"/>
    <property type="match status" value="1"/>
</dbReference>
<evidence type="ECO:0000256" key="8">
    <source>
        <dbReference type="ARBA" id="ARBA00022679"/>
    </source>
</evidence>
<evidence type="ECO:0000256" key="5">
    <source>
        <dbReference type="ARBA" id="ARBA00012483"/>
    </source>
</evidence>
<dbReference type="GO" id="GO:0030430">
    <property type="term" value="C:host cell cytoplasm"/>
    <property type="evidence" value="ECO:0007669"/>
    <property type="project" value="UniProtKB-SubCell"/>
</dbReference>
<dbReference type="Proteomes" id="UP000198481">
    <property type="component" value="Chromosome I"/>
</dbReference>
<comment type="catalytic activity">
    <reaction evidence="1">
        <text>S-ubiquitinyl-[E2 ubiquitin-conjugating enzyme]-L-cysteine + [acceptor protein]-L-lysine = [E2 ubiquitin-conjugating enzyme]-L-cysteine + N(6)-ubiquitinyl-[acceptor protein]-L-lysine.</text>
        <dbReference type="EC" id="2.3.2.27"/>
    </reaction>
</comment>
<keyword evidence="16" id="KW-0436">Ligase</keyword>
<dbReference type="Gene3D" id="3.80.10.10">
    <property type="entry name" value="Ribonuclease Inhibitor"/>
    <property type="match status" value="1"/>
</dbReference>
<reference evidence="16 17" key="1">
    <citation type="submission" date="2016-10" db="EMBL/GenBank/DDBJ databases">
        <authorList>
            <person name="de Groot N.N."/>
        </authorList>
    </citation>
    <scope>NUCLEOTIDE SEQUENCE [LARGE SCALE GENOMIC DNA]</scope>
    <source>
        <strain evidence="16 17">LMG 26867</strain>
    </source>
</reference>
<evidence type="ECO:0000256" key="11">
    <source>
        <dbReference type="ARBA" id="ARBA00022843"/>
    </source>
</evidence>
<keyword evidence="11 14" id="KW-0832">Ubl conjugation</keyword>
<comment type="subcellular location">
    <subcellularLocation>
        <location evidence="2">Host cytoplasm</location>
    </subcellularLocation>
    <subcellularLocation>
        <location evidence="3">Secreted</location>
    </subcellularLocation>
</comment>
<evidence type="ECO:0000256" key="7">
    <source>
        <dbReference type="ARBA" id="ARBA00022614"/>
    </source>
</evidence>
<evidence type="ECO:0000256" key="9">
    <source>
        <dbReference type="ARBA" id="ARBA00022737"/>
    </source>
</evidence>
<dbReference type="InterPro" id="IPR046673">
    <property type="entry name" value="ToxA_N"/>
</dbReference>
<dbReference type="InterPro" id="IPR032675">
    <property type="entry name" value="LRR_dom_sf"/>
</dbReference>
<dbReference type="InterPro" id="IPR051071">
    <property type="entry name" value="LRR-bact_E3_ubiq_ligases"/>
</dbReference>
<sequence>MLTSDTPPPVHQAPNQLATLTVLLDDTGDLDIAETLTKGIPTWLLTASSPVLAGLEAQARELLAYQQKFEALMLNLQPLDSFCATHLAAALNKRWPVIFDVRSDALVLPGFDCGCEGTPTGVGGEVLIPSVRHSLLQAAMQNFTADETVMDGFPVGSTLDVASSPQGLPNFTPQTFATLCRELDLGKRYQEHINEVFNLSTTPVGLVNDLKWLKITKLRVDAYLALMKQHITEAACKTLLALGTNSGTSAVEGIQIITHGDEPLIIQGMELFAECVWGVVVFSKRSVETYPDEWCIVYMPNEPGRPFYEYNTFAEFKVYLGLKLKVRGYKTYFAQGIQEDSKLEFFKAAAQSSDLATFKALPIHVPLSQFLIQSTLGKMQIDARELAVPTADVDQEVREKRLQNFLEMGLTVLNIAAFFVPVLGQLMIGVTVGQLLGEVYDGVEDWENGDKQQALSHLLSITENIALTGALAAGGKVAGALIKKTVREHPEFFSQFESMTNSAQQPRLWKSDLRPYKRPLSLLRGATADVQGVYQVAGEPYIRIDNSAYRIRYDAAIKQWRVRHPLRANAFSPTLQYNGERGWRLSFEQPDQWREGSYALKRLDSRLAALQNSRVEEIRNVTGTSISDLHYLNDEGLVLNARLKDTIERFHLDQRISSCIAALENGDPHTAIHVPEHLNALPAMPGWPSGRYIKVLGSEQEVTAVYPKGSLGTDEDLAIEVTELDLAQGHLFETVVASLPQREVDGLIGANASAEKQTDALAKQLASALKQDRLPLFNRLYELQNVSAGSDVELVRKSFAQLPVEITQEVLDQASSVERLRLRATRRVPMGIAENARNALADVRLDRAISGVYLPQIASNDSARLALALLGRLSGWDRELLLEIREGTLTGEVVQGVGHPNSAAKVTLVKSASGYQAFGSDAKPLAAANKGPDALYQTIVEALDPAQREAIGLGIPLAEQAKVLRGKLLSQALNDRPTASRLLAGEPLAEAAAPLSCVQAHPSALASSYPRALMRKVKKLYPLMTDAQVKTLLDSLGTDHLTRSIAIKQRQGQLETLRGLLKTWRNDDAEMRKLPGALNEYRQSRRQVADAIENSWRQLSLLRDERGRGVPGLSLDGMRVGQLPTLPTEIDFGHVQRLSLRAMEQGDEIGQFLKSFKSLESLELDANKITRLPDELALMPKLVRVSLANNRLSLSEATLAKLAAMRSLEALNLSKNRLGATPDVSNMFDLRVLGLRETGATELPKGLIRLPNLSFVDLRENNIKTLPDWLFEVPTRFSKTINLRTNTLDDASRLKLRTYCDNTGVGMGYFDDDIGRMTERGAKALWLPDETVVTYTRRGEIWNAFRDDPQSEGLFQLLAELGNTADSEHVREDMNRRVWSVLEAAYGDAVLRDQVLNQAANPINCTDTAAINFSNLEVAVEVDKVVRQSANAATSAEPLLKLGRILFRMEQLDAIAQEHKVSHPTMDPLEINLAYRTGLADALQLPGQPRYMRYAALGNVKSADLAAAKTRIIAAELSPALRTSLARQYFWADYLKAHSPKDFSALNAPFQTRLSAVFEKASSLKGADYLSQIETINQERAFAETTLMHRLTDEAIKRVELGLCAIAEP</sequence>
<evidence type="ECO:0000259" key="15">
    <source>
        <dbReference type="PROSITE" id="PS52053"/>
    </source>
</evidence>
<dbReference type="SUPFAM" id="SSF52058">
    <property type="entry name" value="L domain-like"/>
    <property type="match status" value="1"/>
</dbReference>
<gene>
    <name evidence="16" type="ORF">SAMN05216222_4475</name>
</gene>
<evidence type="ECO:0000256" key="4">
    <source>
        <dbReference type="ARBA" id="ARBA00009868"/>
    </source>
</evidence>
<comment type="PTM">
    <text evidence="14">Ubiquitinated in the presence of host E1 ubiquitin-activating enzyme, E2 ubiquitin-conjugating enzyme and ubiquitin.</text>
</comment>
<keyword evidence="9" id="KW-0677">Repeat</keyword>
<evidence type="ECO:0000256" key="12">
    <source>
        <dbReference type="ARBA" id="ARBA00023026"/>
    </source>
</evidence>
<dbReference type="InterPro" id="IPR001611">
    <property type="entry name" value="Leu-rich_rpt"/>
</dbReference>
<feature type="domain" description="NEL" evidence="15">
    <location>
        <begin position="1318"/>
        <end position="1609"/>
    </location>
</feature>
<keyword evidence="13 14" id="KW-1035">Host cytoplasm</keyword>
<keyword evidence="10 14" id="KW-0833">Ubl conjugation pathway</keyword>
<comment type="similarity">
    <text evidence="4 14">Belongs to the LRR-containing bacterial E3 ligase family.</text>
</comment>
<feature type="active site" description="Glycyl thioester intermediate" evidence="14">
    <location>
        <position position="1405"/>
    </location>
</feature>
<dbReference type="GO" id="GO:0061630">
    <property type="term" value="F:ubiquitin protein ligase activity"/>
    <property type="evidence" value="ECO:0007669"/>
    <property type="project" value="UniProtKB-EC"/>
</dbReference>
<evidence type="ECO:0000313" key="16">
    <source>
        <dbReference type="EMBL" id="SDT45511.1"/>
    </source>
</evidence>
<dbReference type="STRING" id="1148509.SAMN05216222_4475"/>
<evidence type="ECO:0000256" key="1">
    <source>
        <dbReference type="ARBA" id="ARBA00000900"/>
    </source>
</evidence>
<dbReference type="GO" id="GO:0016567">
    <property type="term" value="P:protein ubiquitination"/>
    <property type="evidence" value="ECO:0007669"/>
    <property type="project" value="InterPro"/>
</dbReference>
<evidence type="ECO:0000313" key="17">
    <source>
        <dbReference type="Proteomes" id="UP000198481"/>
    </source>
</evidence>
<protein>
    <recommendedName>
        <fullName evidence="5">RING-type E3 ubiquitin transferase</fullName>
        <ecNumber evidence="5">2.3.2.27</ecNumber>
    </recommendedName>
</protein>
<dbReference type="Pfam" id="PF14496">
    <property type="entry name" value="NEL"/>
    <property type="match status" value="1"/>
</dbReference>
<dbReference type="InterPro" id="IPR003591">
    <property type="entry name" value="Leu-rich_rpt_typical-subtyp"/>
</dbReference>
<dbReference type="GO" id="GO:0016874">
    <property type="term" value="F:ligase activity"/>
    <property type="evidence" value="ECO:0007669"/>
    <property type="project" value="UniProtKB-KW"/>
</dbReference>
<evidence type="ECO:0000256" key="10">
    <source>
        <dbReference type="ARBA" id="ARBA00022786"/>
    </source>
</evidence>
<keyword evidence="8 14" id="KW-0808">Transferase</keyword>
<evidence type="ECO:0000256" key="13">
    <source>
        <dbReference type="ARBA" id="ARBA00023200"/>
    </source>
</evidence>
<dbReference type="Pfam" id="PF20178">
    <property type="entry name" value="ToxA_N"/>
    <property type="match status" value="1"/>
</dbReference>
<accession>A0A1H2AHT9</accession>
<dbReference type="GO" id="GO:0005576">
    <property type="term" value="C:extracellular region"/>
    <property type="evidence" value="ECO:0007669"/>
    <property type="project" value="UniProtKB-SubCell"/>
</dbReference>
<keyword evidence="12" id="KW-0843">Virulence</keyword>
<evidence type="ECO:0000256" key="2">
    <source>
        <dbReference type="ARBA" id="ARBA00004192"/>
    </source>
</evidence>
<evidence type="ECO:0000256" key="6">
    <source>
        <dbReference type="ARBA" id="ARBA00022525"/>
    </source>
</evidence>
<dbReference type="PANTHER" id="PTHR47114">
    <property type="match status" value="1"/>
</dbReference>
<dbReference type="RefSeq" id="WP_157720180.1">
    <property type="nucleotide sequence ID" value="NZ_LT629762.1"/>
</dbReference>
<dbReference type="InterPro" id="IPR029487">
    <property type="entry name" value="NEL_dom"/>
</dbReference>
<dbReference type="SMART" id="SM00369">
    <property type="entry name" value="LRR_TYP"/>
    <property type="match status" value="4"/>
</dbReference>
<evidence type="ECO:0000256" key="14">
    <source>
        <dbReference type="PROSITE-ProRule" id="PRU01398"/>
    </source>
</evidence>